<dbReference type="PANTHER" id="PTHR39430">
    <property type="entry name" value="MEMBRANE-ASSOCIATED PROTEASE-RELATED"/>
    <property type="match status" value="1"/>
</dbReference>
<proteinExistence type="predicted"/>
<dbReference type="Pfam" id="PF02517">
    <property type="entry name" value="Rce1-like"/>
    <property type="match status" value="1"/>
</dbReference>
<keyword evidence="1" id="KW-1133">Transmembrane helix</keyword>
<evidence type="ECO:0000313" key="4">
    <source>
        <dbReference type="Proteomes" id="UP000320160"/>
    </source>
</evidence>
<feature type="transmembrane region" description="Helical" evidence="1">
    <location>
        <begin position="19"/>
        <end position="40"/>
    </location>
</feature>
<feature type="transmembrane region" description="Helical" evidence="1">
    <location>
        <begin position="154"/>
        <end position="173"/>
    </location>
</feature>
<evidence type="ECO:0000313" key="3">
    <source>
        <dbReference type="EMBL" id="TSB01843.1"/>
    </source>
</evidence>
<dbReference type="RefSeq" id="WP_143777063.1">
    <property type="nucleotide sequence ID" value="NZ_VKKU01000002.1"/>
</dbReference>
<feature type="transmembrane region" description="Helical" evidence="1">
    <location>
        <begin position="46"/>
        <end position="68"/>
    </location>
</feature>
<protein>
    <submittedName>
        <fullName evidence="3">CPBP family intramembrane metalloprotease</fullName>
    </submittedName>
</protein>
<keyword evidence="4" id="KW-1185">Reference proteome</keyword>
<dbReference type="GO" id="GO:0004175">
    <property type="term" value="F:endopeptidase activity"/>
    <property type="evidence" value="ECO:0007669"/>
    <property type="project" value="UniProtKB-ARBA"/>
</dbReference>
<feature type="domain" description="CAAX prenyl protease 2/Lysostaphin resistance protein A-like" evidence="2">
    <location>
        <begin position="122"/>
        <end position="215"/>
    </location>
</feature>
<dbReference type="PANTHER" id="PTHR39430:SF1">
    <property type="entry name" value="PROTEASE"/>
    <property type="match status" value="1"/>
</dbReference>
<dbReference type="GO" id="GO:0008237">
    <property type="term" value="F:metallopeptidase activity"/>
    <property type="evidence" value="ECO:0007669"/>
    <property type="project" value="UniProtKB-KW"/>
</dbReference>
<feature type="transmembrane region" description="Helical" evidence="1">
    <location>
        <begin position="179"/>
        <end position="200"/>
    </location>
</feature>
<feature type="transmembrane region" description="Helical" evidence="1">
    <location>
        <begin position="123"/>
        <end position="142"/>
    </location>
</feature>
<dbReference type="GO" id="GO:0006508">
    <property type="term" value="P:proteolysis"/>
    <property type="evidence" value="ECO:0007669"/>
    <property type="project" value="UniProtKB-KW"/>
</dbReference>
<gene>
    <name evidence="3" type="ORF">FOM92_11800</name>
</gene>
<sequence>MSEVTSPPPTWLRILQFPLIRLVLLGAPLFGCIAFSNTFMEENKGNAAAAIVAASAMASLAMCIYFGFVRWIERREVTEFSLSGMPKEMGIGLLIGAGLYTGCMMILYVLGIFRIEGFNPLSIMLPAIALAISSGFLEELLFRGALFRIVEEWLGSWISIIVSSVVFGFGHLTNPDATLIGAVFISVEAGLLLAAAYMLTRRLWMSIGFHMSWNYTQSAVFGGVVSGGVAEPGLIKPIIDGSDLLTGGKFGLEASLTAFTLCTTAGVILLVKAYRRGHIVPPFWMRKN</sequence>
<dbReference type="Proteomes" id="UP000320160">
    <property type="component" value="Unassembled WGS sequence"/>
</dbReference>
<reference evidence="3 4" key="1">
    <citation type="submission" date="2019-07" db="EMBL/GenBank/DDBJ databases">
        <authorList>
            <person name="Park M."/>
        </authorList>
    </citation>
    <scope>NUCLEOTIDE SEQUENCE [LARGE SCALE GENOMIC DNA]</scope>
    <source>
        <strain evidence="3 4">KCTC32445</strain>
    </source>
</reference>
<keyword evidence="1" id="KW-0812">Transmembrane</keyword>
<dbReference type="EMBL" id="VKKU01000002">
    <property type="protein sequence ID" value="TSB01843.1"/>
    <property type="molecule type" value="Genomic_DNA"/>
</dbReference>
<feature type="transmembrane region" description="Helical" evidence="1">
    <location>
        <begin position="250"/>
        <end position="271"/>
    </location>
</feature>
<name>A0A553WAZ0_9SPHN</name>
<keyword evidence="3" id="KW-0378">Hydrolase</keyword>
<feature type="transmembrane region" description="Helical" evidence="1">
    <location>
        <begin position="212"/>
        <end position="230"/>
    </location>
</feature>
<dbReference type="InterPro" id="IPR003675">
    <property type="entry name" value="Rce1/LyrA-like_dom"/>
</dbReference>
<keyword evidence="3" id="KW-0645">Protease</keyword>
<accession>A0A553WAZ0</accession>
<keyword evidence="3" id="KW-0482">Metalloprotease</keyword>
<evidence type="ECO:0000259" key="2">
    <source>
        <dbReference type="Pfam" id="PF02517"/>
    </source>
</evidence>
<dbReference type="GO" id="GO:0080120">
    <property type="term" value="P:CAAX-box protein maturation"/>
    <property type="evidence" value="ECO:0007669"/>
    <property type="project" value="UniProtKB-ARBA"/>
</dbReference>
<organism evidence="3 4">
    <name type="scientific">Sphingorhabdus contaminans</name>
    <dbReference type="NCBI Taxonomy" id="1343899"/>
    <lineage>
        <taxon>Bacteria</taxon>
        <taxon>Pseudomonadati</taxon>
        <taxon>Pseudomonadota</taxon>
        <taxon>Alphaproteobacteria</taxon>
        <taxon>Sphingomonadales</taxon>
        <taxon>Sphingomonadaceae</taxon>
        <taxon>Sphingorhabdus</taxon>
    </lineage>
</organism>
<feature type="transmembrane region" description="Helical" evidence="1">
    <location>
        <begin position="89"/>
        <end position="111"/>
    </location>
</feature>
<dbReference type="AlphaFoldDB" id="A0A553WAZ0"/>
<evidence type="ECO:0000256" key="1">
    <source>
        <dbReference type="SAM" id="Phobius"/>
    </source>
</evidence>
<dbReference type="OrthoDB" id="193898at2"/>
<keyword evidence="1" id="KW-0472">Membrane</keyword>
<comment type="caution">
    <text evidence="3">The sequence shown here is derived from an EMBL/GenBank/DDBJ whole genome shotgun (WGS) entry which is preliminary data.</text>
</comment>